<feature type="region of interest" description="Disordered" evidence="2">
    <location>
        <begin position="210"/>
        <end position="244"/>
    </location>
</feature>
<dbReference type="SUPFAM" id="SSF47413">
    <property type="entry name" value="lambda repressor-like DNA-binding domains"/>
    <property type="match status" value="1"/>
</dbReference>
<dbReference type="PANTHER" id="PTHR46797">
    <property type="entry name" value="HTH-TYPE TRANSCRIPTIONAL REGULATOR"/>
    <property type="match status" value="1"/>
</dbReference>
<dbReference type="Gene3D" id="2.60.120.10">
    <property type="entry name" value="Jelly Rolls"/>
    <property type="match status" value="1"/>
</dbReference>
<reference evidence="4 5" key="1">
    <citation type="submission" date="2024-05" db="EMBL/GenBank/DDBJ databases">
        <authorList>
            <person name="Liu Q."/>
            <person name="Xin Y.-H."/>
        </authorList>
    </citation>
    <scope>NUCLEOTIDE SEQUENCE [LARGE SCALE GENOMIC DNA]</scope>
    <source>
        <strain evidence="4 5">CGMCC 1.10181</strain>
    </source>
</reference>
<sequence>MSQRTSLGGVIRRIRYEREWSLAEMSAVVGIPLSTLAKIERGELSLTYDKLLQLSERLEIGLPELFSMPVVTQNPVGTGRRSVSGEANTITVASRNYDDNYLCSDLRAKIMTPIIIDVKAADIEEFGPLITHDGEEFVYVVSGSIVVHTDFYEPTEIKTGGGHYLDSQMGHAYVRAPGCDSATILAVCASRSDGLDQALIEQMVGFSEQASGAPRVGKKAKAKGGNRPRSSPSPVRARAGSARR</sequence>
<dbReference type="PANTHER" id="PTHR46797:SF20">
    <property type="entry name" value="BLR4304 PROTEIN"/>
    <property type="match status" value="1"/>
</dbReference>
<evidence type="ECO:0000256" key="2">
    <source>
        <dbReference type="SAM" id="MobiDB-lite"/>
    </source>
</evidence>
<dbReference type="SMART" id="SM00530">
    <property type="entry name" value="HTH_XRE"/>
    <property type="match status" value="1"/>
</dbReference>
<dbReference type="InterPro" id="IPR001387">
    <property type="entry name" value="Cro/C1-type_HTH"/>
</dbReference>
<accession>A0ABU9YAY5</accession>
<dbReference type="InterPro" id="IPR011051">
    <property type="entry name" value="RmlC_Cupin_sf"/>
</dbReference>
<dbReference type="InterPro" id="IPR014710">
    <property type="entry name" value="RmlC-like_jellyroll"/>
</dbReference>
<feature type="domain" description="HTH cro/C1-type" evidence="3">
    <location>
        <begin position="11"/>
        <end position="65"/>
    </location>
</feature>
<dbReference type="InterPro" id="IPR010982">
    <property type="entry name" value="Lambda_DNA-bd_dom_sf"/>
</dbReference>
<evidence type="ECO:0000313" key="5">
    <source>
        <dbReference type="Proteomes" id="UP001419910"/>
    </source>
</evidence>
<dbReference type="RefSeq" id="WP_343889700.1">
    <property type="nucleotide sequence ID" value="NZ_BAAAEH010000023.1"/>
</dbReference>
<name>A0ABU9YAY5_9SPHN</name>
<keyword evidence="1" id="KW-0238">DNA-binding</keyword>
<proteinExistence type="predicted"/>
<dbReference type="SUPFAM" id="SSF51182">
    <property type="entry name" value="RmlC-like cupins"/>
    <property type="match status" value="1"/>
</dbReference>
<dbReference type="EMBL" id="JBDIME010000036">
    <property type="protein sequence ID" value="MEN2792944.1"/>
    <property type="molecule type" value="Genomic_DNA"/>
</dbReference>
<comment type="caution">
    <text evidence="4">The sequence shown here is derived from an EMBL/GenBank/DDBJ whole genome shotgun (WGS) entry which is preliminary data.</text>
</comment>
<dbReference type="InterPro" id="IPR013096">
    <property type="entry name" value="Cupin_2"/>
</dbReference>
<dbReference type="Pfam" id="PF07883">
    <property type="entry name" value="Cupin_2"/>
    <property type="match status" value="1"/>
</dbReference>
<dbReference type="CDD" id="cd00093">
    <property type="entry name" value="HTH_XRE"/>
    <property type="match status" value="1"/>
</dbReference>
<keyword evidence="5" id="KW-1185">Reference proteome</keyword>
<dbReference type="PROSITE" id="PS50943">
    <property type="entry name" value="HTH_CROC1"/>
    <property type="match status" value="1"/>
</dbReference>
<evidence type="ECO:0000259" key="3">
    <source>
        <dbReference type="PROSITE" id="PS50943"/>
    </source>
</evidence>
<feature type="compositionally biased region" description="Low complexity" evidence="2">
    <location>
        <begin position="227"/>
        <end position="244"/>
    </location>
</feature>
<dbReference type="CDD" id="cd02209">
    <property type="entry name" value="cupin_XRE_C"/>
    <property type="match status" value="1"/>
</dbReference>
<evidence type="ECO:0000313" key="4">
    <source>
        <dbReference type="EMBL" id="MEN2792944.1"/>
    </source>
</evidence>
<dbReference type="Gene3D" id="1.10.260.40">
    <property type="entry name" value="lambda repressor-like DNA-binding domains"/>
    <property type="match status" value="1"/>
</dbReference>
<protein>
    <submittedName>
        <fullName evidence="4">XRE family transcriptional regulator</fullName>
    </submittedName>
</protein>
<gene>
    <name evidence="4" type="ORF">ABC974_25175</name>
</gene>
<dbReference type="InterPro" id="IPR050807">
    <property type="entry name" value="TransReg_Diox_bact_type"/>
</dbReference>
<evidence type="ECO:0000256" key="1">
    <source>
        <dbReference type="ARBA" id="ARBA00023125"/>
    </source>
</evidence>
<feature type="compositionally biased region" description="Basic residues" evidence="2">
    <location>
        <begin position="216"/>
        <end position="226"/>
    </location>
</feature>
<organism evidence="4 5">
    <name type="scientific">Sphingomonas oligophenolica</name>
    <dbReference type="NCBI Taxonomy" id="301154"/>
    <lineage>
        <taxon>Bacteria</taxon>
        <taxon>Pseudomonadati</taxon>
        <taxon>Pseudomonadota</taxon>
        <taxon>Alphaproteobacteria</taxon>
        <taxon>Sphingomonadales</taxon>
        <taxon>Sphingomonadaceae</taxon>
        <taxon>Sphingomonas</taxon>
    </lineage>
</organism>
<dbReference type="Pfam" id="PF01381">
    <property type="entry name" value="HTH_3"/>
    <property type="match status" value="1"/>
</dbReference>
<dbReference type="Proteomes" id="UP001419910">
    <property type="component" value="Unassembled WGS sequence"/>
</dbReference>